<accession>A0A2U2PJU1</accession>
<dbReference type="RefSeq" id="WP_109414596.1">
    <property type="nucleotide sequence ID" value="NZ_QEAS01000003.1"/>
</dbReference>
<sequence length="179" mass="20325">MSWFKKTHSILILIAALTACKSADQAPDIKNTYFDIRGFFNSEASRLSASKPMVAKMITDDSTSEKKNIRIANWENELALFSASDINKPSWRDSYEVTQKADITTYTAVEEGLRTRLISIKKNASGKTVLIGIHNKTSNLLYSSEESLEYFPDSLYRIEKHQDIKLLGAHRYVIEGKLR</sequence>
<dbReference type="Proteomes" id="UP000245647">
    <property type="component" value="Unassembled WGS sequence"/>
</dbReference>
<dbReference type="EMBL" id="QEAS01000003">
    <property type="protein sequence ID" value="PWG81650.1"/>
    <property type="molecule type" value="Genomic_DNA"/>
</dbReference>
<gene>
    <name evidence="1" type="ORF">DDR33_04545</name>
</gene>
<protein>
    <submittedName>
        <fullName evidence="1">Uncharacterized protein</fullName>
    </submittedName>
</protein>
<proteinExistence type="predicted"/>
<name>A0A2U2PJU1_9SPHI</name>
<dbReference type="PROSITE" id="PS51257">
    <property type="entry name" value="PROKAR_LIPOPROTEIN"/>
    <property type="match status" value="1"/>
</dbReference>
<organism evidence="1 2">
    <name type="scientific">Pararcticibacter amylolyticus</name>
    <dbReference type="NCBI Taxonomy" id="2173175"/>
    <lineage>
        <taxon>Bacteria</taxon>
        <taxon>Pseudomonadati</taxon>
        <taxon>Bacteroidota</taxon>
        <taxon>Sphingobacteriia</taxon>
        <taxon>Sphingobacteriales</taxon>
        <taxon>Sphingobacteriaceae</taxon>
        <taxon>Pararcticibacter</taxon>
    </lineage>
</organism>
<reference evidence="1 2" key="1">
    <citation type="submission" date="2018-04" db="EMBL/GenBank/DDBJ databases">
        <title>Pedobacter chongqingensis sp. nov., isolated from a rottenly hemp rope.</title>
        <authorList>
            <person name="Cai Y."/>
        </authorList>
    </citation>
    <scope>NUCLEOTIDE SEQUENCE [LARGE SCALE GENOMIC DNA]</scope>
    <source>
        <strain evidence="1 2">FJ4-8</strain>
    </source>
</reference>
<evidence type="ECO:0000313" key="2">
    <source>
        <dbReference type="Proteomes" id="UP000245647"/>
    </source>
</evidence>
<dbReference type="AlphaFoldDB" id="A0A2U2PJU1"/>
<dbReference type="OrthoDB" id="794757at2"/>
<keyword evidence="2" id="KW-1185">Reference proteome</keyword>
<evidence type="ECO:0000313" key="1">
    <source>
        <dbReference type="EMBL" id="PWG81650.1"/>
    </source>
</evidence>
<comment type="caution">
    <text evidence="1">The sequence shown here is derived from an EMBL/GenBank/DDBJ whole genome shotgun (WGS) entry which is preliminary data.</text>
</comment>